<keyword evidence="4" id="KW-1185">Reference proteome</keyword>
<dbReference type="Proteomes" id="UP000481153">
    <property type="component" value="Unassembled WGS sequence"/>
</dbReference>
<protein>
    <recommendedName>
        <fullName evidence="5">RxLR effector protein</fullName>
    </recommendedName>
</protein>
<organism evidence="3 4">
    <name type="scientific">Aphanomyces euteiches</name>
    <dbReference type="NCBI Taxonomy" id="100861"/>
    <lineage>
        <taxon>Eukaryota</taxon>
        <taxon>Sar</taxon>
        <taxon>Stramenopiles</taxon>
        <taxon>Oomycota</taxon>
        <taxon>Saprolegniomycetes</taxon>
        <taxon>Saprolegniales</taxon>
        <taxon>Verrucalvaceae</taxon>
        <taxon>Aphanomyces</taxon>
    </lineage>
</organism>
<feature type="signal peptide" evidence="2">
    <location>
        <begin position="1"/>
        <end position="27"/>
    </location>
</feature>
<keyword evidence="1" id="KW-0472">Membrane</keyword>
<feature type="chain" id="PRO_5026252917" description="RxLR effector protein" evidence="2">
    <location>
        <begin position="28"/>
        <end position="225"/>
    </location>
</feature>
<dbReference type="AlphaFoldDB" id="A0A6G0W6G6"/>
<gene>
    <name evidence="3" type="ORF">Ae201684_018706</name>
</gene>
<accession>A0A6G0W6G6</accession>
<feature type="transmembrane region" description="Helical" evidence="1">
    <location>
        <begin position="162"/>
        <end position="183"/>
    </location>
</feature>
<keyword evidence="1" id="KW-0812">Transmembrane</keyword>
<name>A0A6G0W6G6_9STRA</name>
<dbReference type="VEuPathDB" id="FungiDB:AeMF1_018222"/>
<comment type="caution">
    <text evidence="3">The sequence shown here is derived from an EMBL/GenBank/DDBJ whole genome shotgun (WGS) entry which is preliminary data.</text>
</comment>
<evidence type="ECO:0000313" key="4">
    <source>
        <dbReference type="Proteomes" id="UP000481153"/>
    </source>
</evidence>
<dbReference type="EMBL" id="VJMJ01000349">
    <property type="protein sequence ID" value="KAF0722069.1"/>
    <property type="molecule type" value="Genomic_DNA"/>
</dbReference>
<keyword evidence="1" id="KW-1133">Transmembrane helix</keyword>
<evidence type="ECO:0000256" key="1">
    <source>
        <dbReference type="SAM" id="Phobius"/>
    </source>
</evidence>
<sequence length="225" mass="24316">MLRKLVFAVVTTAAAVLSASPVSTSNASQVNTTNNIIPAVVTPYGRELFGKLLHDLKIEHVPGQPISTIEYNEAVDGVEDIIRGRWKFDKKYDEQVKRAVRNLMARMTPAEMEQLFNDVAFDLITTLFAETFPETNITFNASSSVNASAPRRRAALVAVDSLVIVSAFAACVVAIAMIASVAIRGKKEEKASSLSITAEVILAEIEDAEKMCQVDLAADKDAVTA</sequence>
<evidence type="ECO:0008006" key="5">
    <source>
        <dbReference type="Google" id="ProtNLM"/>
    </source>
</evidence>
<evidence type="ECO:0000256" key="2">
    <source>
        <dbReference type="SAM" id="SignalP"/>
    </source>
</evidence>
<proteinExistence type="predicted"/>
<reference evidence="3 4" key="1">
    <citation type="submission" date="2019-07" db="EMBL/GenBank/DDBJ databases">
        <title>Genomics analysis of Aphanomyces spp. identifies a new class of oomycete effector associated with host adaptation.</title>
        <authorList>
            <person name="Gaulin E."/>
        </authorList>
    </citation>
    <scope>NUCLEOTIDE SEQUENCE [LARGE SCALE GENOMIC DNA]</scope>
    <source>
        <strain evidence="3 4">ATCC 201684</strain>
    </source>
</reference>
<keyword evidence="2" id="KW-0732">Signal</keyword>
<evidence type="ECO:0000313" key="3">
    <source>
        <dbReference type="EMBL" id="KAF0722069.1"/>
    </source>
</evidence>